<proteinExistence type="predicted"/>
<dbReference type="AlphaFoldDB" id="A0A9D2N1Y4"/>
<gene>
    <name evidence="2" type="ORF">H9704_08015</name>
</gene>
<protein>
    <submittedName>
        <fullName evidence="2">Uncharacterized protein</fullName>
    </submittedName>
</protein>
<feature type="transmembrane region" description="Helical" evidence="1">
    <location>
        <begin position="16"/>
        <end position="39"/>
    </location>
</feature>
<dbReference type="EMBL" id="DWWT01000034">
    <property type="protein sequence ID" value="HJC06086.1"/>
    <property type="molecule type" value="Genomic_DNA"/>
</dbReference>
<keyword evidence="1" id="KW-0472">Membrane</keyword>
<keyword evidence="1" id="KW-0812">Transmembrane</keyword>
<comment type="caution">
    <text evidence="2">The sequence shown here is derived from an EMBL/GenBank/DDBJ whole genome shotgun (WGS) entry which is preliminary data.</text>
</comment>
<accession>A0A9D2N1Y4</accession>
<reference evidence="2" key="2">
    <citation type="submission" date="2021-04" db="EMBL/GenBank/DDBJ databases">
        <authorList>
            <person name="Gilroy R."/>
        </authorList>
    </citation>
    <scope>NUCLEOTIDE SEQUENCE</scope>
    <source>
        <strain evidence="2">CHK180-15479</strain>
    </source>
</reference>
<name>A0A9D2N1Y4_9FIRM</name>
<evidence type="ECO:0000313" key="2">
    <source>
        <dbReference type="EMBL" id="HJC06086.1"/>
    </source>
</evidence>
<sequence>MADRPEMNQGRRGSTVLYAVFLAALLAVLGMGYMTAGVYSRQELTGMMRYGQAQAAARSLHQSFCQAVNEGSSRAMNQIWDRFLRDCRETLADYAGEADPGEEEEDRGDADEWEEFLRGEMEGREYISRGEGKMDGMRAEILLRAFPYDGQAYVHTRVEAEGFTFCLGGEIRFDSEGGKTLVLPGPFEEEEGRICTTGERVYRYWAEMP</sequence>
<keyword evidence="1" id="KW-1133">Transmembrane helix</keyword>
<dbReference type="Proteomes" id="UP000823910">
    <property type="component" value="Unassembled WGS sequence"/>
</dbReference>
<reference evidence="2" key="1">
    <citation type="journal article" date="2021" name="PeerJ">
        <title>Extensive microbial diversity within the chicken gut microbiome revealed by metagenomics and culture.</title>
        <authorList>
            <person name="Gilroy R."/>
            <person name="Ravi A."/>
            <person name="Getino M."/>
            <person name="Pursley I."/>
            <person name="Horton D.L."/>
            <person name="Alikhan N.F."/>
            <person name="Baker D."/>
            <person name="Gharbi K."/>
            <person name="Hall N."/>
            <person name="Watson M."/>
            <person name="Adriaenssens E.M."/>
            <person name="Foster-Nyarko E."/>
            <person name="Jarju S."/>
            <person name="Secka A."/>
            <person name="Antonio M."/>
            <person name="Oren A."/>
            <person name="Chaudhuri R.R."/>
            <person name="La Ragione R."/>
            <person name="Hildebrand F."/>
            <person name="Pallen M.J."/>
        </authorList>
    </citation>
    <scope>NUCLEOTIDE SEQUENCE</scope>
    <source>
        <strain evidence="2">CHK180-15479</strain>
    </source>
</reference>
<evidence type="ECO:0000313" key="3">
    <source>
        <dbReference type="Proteomes" id="UP000823910"/>
    </source>
</evidence>
<evidence type="ECO:0000256" key="1">
    <source>
        <dbReference type="SAM" id="Phobius"/>
    </source>
</evidence>
<organism evidence="2 3">
    <name type="scientific">Candidatus Enterocloster excrementipullorum</name>
    <dbReference type="NCBI Taxonomy" id="2838559"/>
    <lineage>
        <taxon>Bacteria</taxon>
        <taxon>Bacillati</taxon>
        <taxon>Bacillota</taxon>
        <taxon>Clostridia</taxon>
        <taxon>Lachnospirales</taxon>
        <taxon>Lachnospiraceae</taxon>
        <taxon>Enterocloster</taxon>
    </lineage>
</organism>